<dbReference type="SUPFAM" id="SSF82185">
    <property type="entry name" value="Histone H3 K4-specific methyltransferase SET7/9 N-terminal domain"/>
    <property type="match status" value="3"/>
</dbReference>
<protein>
    <submittedName>
        <fullName evidence="4">Uncharacterized conserved protein</fullName>
    </submittedName>
</protein>
<dbReference type="Gene3D" id="2.20.110.10">
    <property type="entry name" value="Histone H3 K4-specific methyltransferase SET7/9 N-terminal domain"/>
    <property type="match status" value="4"/>
</dbReference>
<dbReference type="STRING" id="289003.SAMN05216190_106158"/>
<evidence type="ECO:0000256" key="1">
    <source>
        <dbReference type="ARBA" id="ARBA00022737"/>
    </source>
</evidence>
<dbReference type="AlphaFoldDB" id="A0A1I5NGC8"/>
<gene>
    <name evidence="4" type="ORF">SAMN05216190_106158</name>
</gene>
<feature type="region of interest" description="Disordered" evidence="2">
    <location>
        <begin position="565"/>
        <end position="587"/>
    </location>
</feature>
<dbReference type="GO" id="GO:0008233">
    <property type="term" value="F:peptidase activity"/>
    <property type="evidence" value="ECO:0007669"/>
    <property type="project" value="InterPro"/>
</dbReference>
<evidence type="ECO:0000313" key="4">
    <source>
        <dbReference type="EMBL" id="SFP20868.1"/>
    </source>
</evidence>
<proteinExistence type="predicted"/>
<evidence type="ECO:0000256" key="2">
    <source>
        <dbReference type="SAM" id="MobiDB-lite"/>
    </source>
</evidence>
<dbReference type="PANTHER" id="PTHR43215">
    <property type="entry name" value="RADIAL SPOKE HEAD 1 HOMOLOG"/>
    <property type="match status" value="1"/>
</dbReference>
<feature type="chain" id="PRO_5011688020" evidence="3">
    <location>
        <begin position="21"/>
        <end position="587"/>
    </location>
</feature>
<evidence type="ECO:0000313" key="5">
    <source>
        <dbReference type="Proteomes" id="UP000198784"/>
    </source>
</evidence>
<sequence length="587" mass="64196">MLAMRRLAHLASLSLALLLAACGDGEPLLPADAILPDGARYRGEVVDGLLQGPGRLDYRDGSWFVGTFKDGQRHGPGEWRGANGERYVGEFAHGAFHGQGTLHYPDGGSYQGGFAAGRFAGEGTLKQDGLVYRGTFRDDLFHGLGSLERADGSSFHGQFRKGLPHGQGVHSDEYGNQFSGEFAKGLLQGPGSFKSADGDLYSGAFRDNRFHGKGRYQSAAGDVWSGQFAEGALNGAGEFQSAEGERYRGEFRDWSYHGQGHLQLADGSLYQGRFEQGEYAGNGTLTLAAGDQQSGTWLRGQRLRDEQDRLLPDPLELGLLAQGRLLDQAIAGLPASTPAIELYALTLAGDGQQSVFMREADYVANLLGERFAAHGRISLTNHRDHIAERPLATRENLRRALQALAERSGPEDLVFIYLTSHGSRRHELNLEQPRLQLSDLPASELAVLLQPLRERHKVVVISACYSGGFIPLLQDDKTLVMTAARDDRVSFGCSEENDFTYFGRALFAEALNQTDDLQRAFELARATIAEREQADGFEASEPQIWPAKAVLQHWRALREQQASRALNSATATRPAPAIEQSIERNAQ</sequence>
<dbReference type="EMBL" id="FOWX01000006">
    <property type="protein sequence ID" value="SFP20868.1"/>
    <property type="molecule type" value="Genomic_DNA"/>
</dbReference>
<dbReference type="InterPro" id="IPR003409">
    <property type="entry name" value="MORN"/>
</dbReference>
<accession>A0A1I5NGC8</accession>
<evidence type="ECO:0000256" key="3">
    <source>
        <dbReference type="SAM" id="SignalP"/>
    </source>
</evidence>
<reference evidence="5" key="1">
    <citation type="submission" date="2016-10" db="EMBL/GenBank/DDBJ databases">
        <authorList>
            <person name="Varghese N."/>
            <person name="Submissions S."/>
        </authorList>
    </citation>
    <scope>NUCLEOTIDE SEQUENCE [LARGE SCALE GENOMIC DNA]</scope>
    <source>
        <strain evidence="5">DSM 17834</strain>
    </source>
</reference>
<keyword evidence="5" id="KW-1185">Reference proteome</keyword>
<dbReference type="Gene3D" id="3.40.50.1460">
    <property type="match status" value="1"/>
</dbReference>
<name>A0A1I5NGC8_9PSED</name>
<feature type="signal peptide" evidence="3">
    <location>
        <begin position="1"/>
        <end position="20"/>
    </location>
</feature>
<dbReference type="Proteomes" id="UP000198784">
    <property type="component" value="Unassembled WGS sequence"/>
</dbReference>
<dbReference type="SMART" id="SM00698">
    <property type="entry name" value="MORN"/>
    <property type="match status" value="10"/>
</dbReference>
<dbReference type="PANTHER" id="PTHR43215:SF14">
    <property type="entry name" value="RADIAL SPOKE HEAD 1 HOMOLOG"/>
    <property type="match status" value="1"/>
</dbReference>
<dbReference type="InterPro" id="IPR029030">
    <property type="entry name" value="Caspase-like_dom_sf"/>
</dbReference>
<organism evidence="4 5">
    <name type="scientific">Pseudomonas borbori</name>
    <dbReference type="NCBI Taxonomy" id="289003"/>
    <lineage>
        <taxon>Bacteria</taxon>
        <taxon>Pseudomonadati</taxon>
        <taxon>Pseudomonadota</taxon>
        <taxon>Gammaproteobacteria</taxon>
        <taxon>Pseudomonadales</taxon>
        <taxon>Pseudomonadaceae</taxon>
        <taxon>Pseudomonas</taxon>
    </lineage>
</organism>
<dbReference type="Pfam" id="PF01650">
    <property type="entry name" value="Peptidase_C13"/>
    <property type="match status" value="1"/>
</dbReference>
<dbReference type="PROSITE" id="PS51257">
    <property type="entry name" value="PROKAR_LIPOPROTEIN"/>
    <property type="match status" value="1"/>
</dbReference>
<dbReference type="Pfam" id="PF02493">
    <property type="entry name" value="MORN"/>
    <property type="match status" value="11"/>
</dbReference>
<dbReference type="InterPro" id="IPR001096">
    <property type="entry name" value="Peptidase_C13"/>
</dbReference>
<keyword evidence="3" id="KW-0732">Signal</keyword>
<dbReference type="GO" id="GO:0006508">
    <property type="term" value="P:proteolysis"/>
    <property type="evidence" value="ECO:0007669"/>
    <property type="project" value="InterPro"/>
</dbReference>
<keyword evidence="1" id="KW-0677">Repeat</keyword>
<dbReference type="SUPFAM" id="SSF52129">
    <property type="entry name" value="Caspase-like"/>
    <property type="match status" value="1"/>
</dbReference>